<dbReference type="OrthoDB" id="6380398at2759"/>
<dbReference type="EMBL" id="KV878899">
    <property type="protein sequence ID" value="OJJ83630.1"/>
    <property type="molecule type" value="Genomic_DNA"/>
</dbReference>
<sequence length="201" mass="21425">MAASAKALLGYNYKCAATLIGPKTVITTAECVDESYASSLGVHEGSLDRTSNQPLSVSKIIIHPSWNTNSRGHNFAILHLYEEVTDISPATGDKLTLYGWGTTSETGSALSKTLQQLSTSALDQLACNEQWKSTNTITSDKTCDQPADGTMACKGDTEGAVVTEDGKLAAMMTNENGRNNPGLPDVDADVTEMYWIKGNIV</sequence>
<dbReference type="SUPFAM" id="SSF50494">
    <property type="entry name" value="Trypsin-like serine proteases"/>
    <property type="match status" value="1"/>
</dbReference>
<gene>
    <name evidence="3" type="ORF">ASPGLDRAFT_1493385</name>
</gene>
<evidence type="ECO:0000313" key="4">
    <source>
        <dbReference type="Proteomes" id="UP000184300"/>
    </source>
</evidence>
<name>A0A1L9VIA9_ASPGL</name>
<keyword evidence="4" id="KW-1185">Reference proteome</keyword>
<dbReference type="Proteomes" id="UP000184300">
    <property type="component" value="Unassembled WGS sequence"/>
</dbReference>
<dbReference type="SMART" id="SM00020">
    <property type="entry name" value="Tryp_SPc"/>
    <property type="match status" value="1"/>
</dbReference>
<dbReference type="RefSeq" id="XP_022400328.1">
    <property type="nucleotide sequence ID" value="XM_022542026.1"/>
</dbReference>
<dbReference type="InterPro" id="IPR050430">
    <property type="entry name" value="Peptidase_S1"/>
</dbReference>
<dbReference type="VEuPathDB" id="FungiDB:ASPGLDRAFT_1493385"/>
<evidence type="ECO:0000256" key="1">
    <source>
        <dbReference type="ARBA" id="ARBA00023157"/>
    </source>
</evidence>
<feature type="domain" description="Peptidase S1" evidence="2">
    <location>
        <begin position="1"/>
        <end position="201"/>
    </location>
</feature>
<dbReference type="InterPro" id="IPR001254">
    <property type="entry name" value="Trypsin_dom"/>
</dbReference>
<dbReference type="InterPro" id="IPR043504">
    <property type="entry name" value="Peptidase_S1_PA_chymotrypsin"/>
</dbReference>
<organism evidence="3 4">
    <name type="scientific">Aspergillus glaucus CBS 516.65</name>
    <dbReference type="NCBI Taxonomy" id="1160497"/>
    <lineage>
        <taxon>Eukaryota</taxon>
        <taxon>Fungi</taxon>
        <taxon>Dikarya</taxon>
        <taxon>Ascomycota</taxon>
        <taxon>Pezizomycotina</taxon>
        <taxon>Eurotiomycetes</taxon>
        <taxon>Eurotiomycetidae</taxon>
        <taxon>Eurotiales</taxon>
        <taxon>Aspergillaceae</taxon>
        <taxon>Aspergillus</taxon>
        <taxon>Aspergillus subgen. Aspergillus</taxon>
    </lineage>
</organism>
<proteinExistence type="predicted"/>
<dbReference type="STRING" id="1160497.A0A1L9VIA9"/>
<evidence type="ECO:0000313" key="3">
    <source>
        <dbReference type="EMBL" id="OJJ83630.1"/>
    </source>
</evidence>
<dbReference type="InterPro" id="IPR009003">
    <property type="entry name" value="Peptidase_S1_PA"/>
</dbReference>
<keyword evidence="1" id="KW-1015">Disulfide bond</keyword>
<dbReference type="PANTHER" id="PTHR24276:SF98">
    <property type="entry name" value="FI18310P1-RELATED"/>
    <property type="match status" value="1"/>
</dbReference>
<dbReference type="PANTHER" id="PTHR24276">
    <property type="entry name" value="POLYSERASE-RELATED"/>
    <property type="match status" value="1"/>
</dbReference>
<dbReference type="PROSITE" id="PS50240">
    <property type="entry name" value="TRYPSIN_DOM"/>
    <property type="match status" value="1"/>
</dbReference>
<dbReference type="Gene3D" id="2.40.10.10">
    <property type="entry name" value="Trypsin-like serine proteases"/>
    <property type="match status" value="1"/>
</dbReference>
<protein>
    <recommendedName>
        <fullName evidence="2">Peptidase S1 domain-containing protein</fullName>
    </recommendedName>
</protein>
<dbReference type="Pfam" id="PF00089">
    <property type="entry name" value="Trypsin"/>
    <property type="match status" value="1"/>
</dbReference>
<dbReference type="GO" id="GO:0006508">
    <property type="term" value="P:proteolysis"/>
    <property type="evidence" value="ECO:0007669"/>
    <property type="project" value="InterPro"/>
</dbReference>
<evidence type="ECO:0000259" key="2">
    <source>
        <dbReference type="PROSITE" id="PS50240"/>
    </source>
</evidence>
<reference evidence="4" key="1">
    <citation type="journal article" date="2017" name="Genome Biol.">
        <title>Comparative genomics reveals high biological diversity and specific adaptations in the industrially and medically important fungal genus Aspergillus.</title>
        <authorList>
            <person name="de Vries R.P."/>
            <person name="Riley R."/>
            <person name="Wiebenga A."/>
            <person name="Aguilar-Osorio G."/>
            <person name="Amillis S."/>
            <person name="Uchima C.A."/>
            <person name="Anderluh G."/>
            <person name="Asadollahi M."/>
            <person name="Askin M."/>
            <person name="Barry K."/>
            <person name="Battaglia E."/>
            <person name="Bayram O."/>
            <person name="Benocci T."/>
            <person name="Braus-Stromeyer S.A."/>
            <person name="Caldana C."/>
            <person name="Canovas D."/>
            <person name="Cerqueira G.C."/>
            <person name="Chen F."/>
            <person name="Chen W."/>
            <person name="Choi C."/>
            <person name="Clum A."/>
            <person name="Dos Santos R.A."/>
            <person name="Damasio A.R."/>
            <person name="Diallinas G."/>
            <person name="Emri T."/>
            <person name="Fekete E."/>
            <person name="Flipphi M."/>
            <person name="Freyberg S."/>
            <person name="Gallo A."/>
            <person name="Gournas C."/>
            <person name="Habgood R."/>
            <person name="Hainaut M."/>
            <person name="Harispe M.L."/>
            <person name="Henrissat B."/>
            <person name="Hilden K.S."/>
            <person name="Hope R."/>
            <person name="Hossain A."/>
            <person name="Karabika E."/>
            <person name="Karaffa L."/>
            <person name="Karanyi Z."/>
            <person name="Krasevec N."/>
            <person name="Kuo A."/>
            <person name="Kusch H."/>
            <person name="LaButti K."/>
            <person name="Lagendijk E.L."/>
            <person name="Lapidus A."/>
            <person name="Levasseur A."/>
            <person name="Lindquist E."/>
            <person name="Lipzen A."/>
            <person name="Logrieco A.F."/>
            <person name="MacCabe A."/>
            <person name="Maekelae M.R."/>
            <person name="Malavazi I."/>
            <person name="Melin P."/>
            <person name="Meyer V."/>
            <person name="Mielnichuk N."/>
            <person name="Miskei M."/>
            <person name="Molnar A.P."/>
            <person name="Mule G."/>
            <person name="Ngan C.Y."/>
            <person name="Orejas M."/>
            <person name="Orosz E."/>
            <person name="Ouedraogo J.P."/>
            <person name="Overkamp K.M."/>
            <person name="Park H.-S."/>
            <person name="Perrone G."/>
            <person name="Piumi F."/>
            <person name="Punt P.J."/>
            <person name="Ram A.F."/>
            <person name="Ramon A."/>
            <person name="Rauscher S."/>
            <person name="Record E."/>
            <person name="Riano-Pachon D.M."/>
            <person name="Robert V."/>
            <person name="Roehrig J."/>
            <person name="Ruller R."/>
            <person name="Salamov A."/>
            <person name="Salih N.S."/>
            <person name="Samson R.A."/>
            <person name="Sandor E."/>
            <person name="Sanguinetti M."/>
            <person name="Schuetze T."/>
            <person name="Sepcic K."/>
            <person name="Shelest E."/>
            <person name="Sherlock G."/>
            <person name="Sophianopoulou V."/>
            <person name="Squina F.M."/>
            <person name="Sun H."/>
            <person name="Susca A."/>
            <person name="Todd R.B."/>
            <person name="Tsang A."/>
            <person name="Unkles S.E."/>
            <person name="van de Wiele N."/>
            <person name="van Rossen-Uffink D."/>
            <person name="Oliveira J.V."/>
            <person name="Vesth T.C."/>
            <person name="Visser J."/>
            <person name="Yu J.-H."/>
            <person name="Zhou M."/>
            <person name="Andersen M.R."/>
            <person name="Archer D.B."/>
            <person name="Baker S.E."/>
            <person name="Benoit I."/>
            <person name="Brakhage A.A."/>
            <person name="Braus G.H."/>
            <person name="Fischer R."/>
            <person name="Frisvad J.C."/>
            <person name="Goldman G.H."/>
            <person name="Houbraken J."/>
            <person name="Oakley B."/>
            <person name="Pocsi I."/>
            <person name="Scazzocchio C."/>
            <person name="Seiboth B."/>
            <person name="vanKuyk P.A."/>
            <person name="Wortman J."/>
            <person name="Dyer P.S."/>
            <person name="Grigoriev I.V."/>
        </authorList>
    </citation>
    <scope>NUCLEOTIDE SEQUENCE [LARGE SCALE GENOMIC DNA]</scope>
    <source>
        <strain evidence="4">CBS 516.65</strain>
    </source>
</reference>
<dbReference type="GO" id="GO:0004252">
    <property type="term" value="F:serine-type endopeptidase activity"/>
    <property type="evidence" value="ECO:0007669"/>
    <property type="project" value="InterPro"/>
</dbReference>
<dbReference type="GeneID" id="34458287"/>
<dbReference type="AlphaFoldDB" id="A0A1L9VIA9"/>
<accession>A0A1L9VIA9</accession>